<name>A0ACC2ZRW8_9EURO</name>
<proteinExistence type="predicted"/>
<sequence length="181" mass="20160">MASQGNQLDKQNQPSSSEPEAAGEATIKPEDFADSQSSEGAASAGWNPDRYKTWVKLYMLSTGDDQGNSVEMIGNINVSGNNVNINKVYAKWANYRADNGGLGTFITYAENTKSGIPPAFGVNLYEDDNTGKQWIFQNFYIDPTNPAHVQYFNGQVFRWTWHNTVETAFKATVEWQCIKNP</sequence>
<protein>
    <submittedName>
        <fullName evidence="1">Uncharacterized protein</fullName>
    </submittedName>
</protein>
<dbReference type="EMBL" id="JAPDRQ010000360">
    <property type="protein sequence ID" value="KAJ9650287.1"/>
    <property type="molecule type" value="Genomic_DNA"/>
</dbReference>
<evidence type="ECO:0000313" key="1">
    <source>
        <dbReference type="EMBL" id="KAJ9650287.1"/>
    </source>
</evidence>
<organism evidence="1 2">
    <name type="scientific">Neophaeococcomyces mojaviensis</name>
    <dbReference type="NCBI Taxonomy" id="3383035"/>
    <lineage>
        <taxon>Eukaryota</taxon>
        <taxon>Fungi</taxon>
        <taxon>Dikarya</taxon>
        <taxon>Ascomycota</taxon>
        <taxon>Pezizomycotina</taxon>
        <taxon>Eurotiomycetes</taxon>
        <taxon>Chaetothyriomycetidae</taxon>
        <taxon>Chaetothyriales</taxon>
        <taxon>Chaetothyriales incertae sedis</taxon>
        <taxon>Neophaeococcomyces</taxon>
    </lineage>
</organism>
<reference evidence="1" key="1">
    <citation type="submission" date="2022-10" db="EMBL/GenBank/DDBJ databases">
        <title>Culturing micro-colonial fungi from biological soil crusts in the Mojave desert and describing Neophaeococcomyces mojavensis, and introducing the new genera and species Taxawa tesnikishii.</title>
        <authorList>
            <person name="Kurbessoian T."/>
            <person name="Stajich J.E."/>
        </authorList>
    </citation>
    <scope>NUCLEOTIDE SEQUENCE</scope>
    <source>
        <strain evidence="1">JES_112</strain>
    </source>
</reference>
<dbReference type="Proteomes" id="UP001172386">
    <property type="component" value="Unassembled WGS sequence"/>
</dbReference>
<keyword evidence="2" id="KW-1185">Reference proteome</keyword>
<gene>
    <name evidence="1" type="ORF">H2198_010408</name>
</gene>
<comment type="caution">
    <text evidence="1">The sequence shown here is derived from an EMBL/GenBank/DDBJ whole genome shotgun (WGS) entry which is preliminary data.</text>
</comment>
<evidence type="ECO:0000313" key="2">
    <source>
        <dbReference type="Proteomes" id="UP001172386"/>
    </source>
</evidence>
<accession>A0ACC2ZRW8</accession>